<name>A0ABR2LQ86_9ASPA</name>
<accession>A0ABR2LQ86</accession>
<organism evidence="1 2">
    <name type="scientific">Platanthera guangdongensis</name>
    <dbReference type="NCBI Taxonomy" id="2320717"/>
    <lineage>
        <taxon>Eukaryota</taxon>
        <taxon>Viridiplantae</taxon>
        <taxon>Streptophyta</taxon>
        <taxon>Embryophyta</taxon>
        <taxon>Tracheophyta</taxon>
        <taxon>Spermatophyta</taxon>
        <taxon>Magnoliopsida</taxon>
        <taxon>Liliopsida</taxon>
        <taxon>Asparagales</taxon>
        <taxon>Orchidaceae</taxon>
        <taxon>Orchidoideae</taxon>
        <taxon>Orchideae</taxon>
        <taxon>Orchidinae</taxon>
        <taxon>Platanthera</taxon>
    </lineage>
</organism>
<protein>
    <submittedName>
        <fullName evidence="1">Uncharacterized protein</fullName>
    </submittedName>
</protein>
<evidence type="ECO:0000313" key="2">
    <source>
        <dbReference type="Proteomes" id="UP001412067"/>
    </source>
</evidence>
<proteinExistence type="predicted"/>
<gene>
    <name evidence="1" type="ORF">KSP40_PGU014015</name>
</gene>
<keyword evidence="2" id="KW-1185">Reference proteome</keyword>
<dbReference type="Proteomes" id="UP001412067">
    <property type="component" value="Unassembled WGS sequence"/>
</dbReference>
<dbReference type="EMBL" id="JBBWWR010000017">
    <property type="protein sequence ID" value="KAK8946227.1"/>
    <property type="molecule type" value="Genomic_DNA"/>
</dbReference>
<evidence type="ECO:0000313" key="1">
    <source>
        <dbReference type="EMBL" id="KAK8946227.1"/>
    </source>
</evidence>
<comment type="caution">
    <text evidence="1">The sequence shown here is derived from an EMBL/GenBank/DDBJ whole genome shotgun (WGS) entry which is preliminary data.</text>
</comment>
<sequence>MGCLGQMSEESADSVIPPAGVWMADGGAECWKETGEDGGAMNGNTIDGGWLEFSGCGAAI</sequence>
<reference evidence="1 2" key="1">
    <citation type="journal article" date="2022" name="Nat. Plants">
        <title>Genomes of leafy and leafless Platanthera orchids illuminate the evolution of mycoheterotrophy.</title>
        <authorList>
            <person name="Li M.H."/>
            <person name="Liu K.W."/>
            <person name="Li Z."/>
            <person name="Lu H.C."/>
            <person name="Ye Q.L."/>
            <person name="Zhang D."/>
            <person name="Wang J.Y."/>
            <person name="Li Y.F."/>
            <person name="Zhong Z.M."/>
            <person name="Liu X."/>
            <person name="Yu X."/>
            <person name="Liu D.K."/>
            <person name="Tu X.D."/>
            <person name="Liu B."/>
            <person name="Hao Y."/>
            <person name="Liao X.Y."/>
            <person name="Jiang Y.T."/>
            <person name="Sun W.H."/>
            <person name="Chen J."/>
            <person name="Chen Y.Q."/>
            <person name="Ai Y."/>
            <person name="Zhai J.W."/>
            <person name="Wu S.S."/>
            <person name="Zhou Z."/>
            <person name="Hsiao Y.Y."/>
            <person name="Wu W.L."/>
            <person name="Chen Y.Y."/>
            <person name="Lin Y.F."/>
            <person name="Hsu J.L."/>
            <person name="Li C.Y."/>
            <person name="Wang Z.W."/>
            <person name="Zhao X."/>
            <person name="Zhong W.Y."/>
            <person name="Ma X.K."/>
            <person name="Ma L."/>
            <person name="Huang J."/>
            <person name="Chen G.Z."/>
            <person name="Huang M.Z."/>
            <person name="Huang L."/>
            <person name="Peng D.H."/>
            <person name="Luo Y.B."/>
            <person name="Zou S.Q."/>
            <person name="Chen S.P."/>
            <person name="Lan S."/>
            <person name="Tsai W.C."/>
            <person name="Van de Peer Y."/>
            <person name="Liu Z.J."/>
        </authorList>
    </citation>
    <scope>NUCLEOTIDE SEQUENCE [LARGE SCALE GENOMIC DNA]</scope>
    <source>
        <strain evidence="1">Lor288</strain>
    </source>
</reference>